<dbReference type="PANTHER" id="PTHR45947:SF13">
    <property type="entry name" value="TRANSFERASE"/>
    <property type="match status" value="1"/>
</dbReference>
<keyword evidence="4" id="KW-1185">Reference proteome</keyword>
<organism evidence="3 4">
    <name type="scientific">Spirulina subsalsa FACHB-351</name>
    <dbReference type="NCBI Taxonomy" id="234711"/>
    <lineage>
        <taxon>Bacteria</taxon>
        <taxon>Bacillati</taxon>
        <taxon>Cyanobacteriota</taxon>
        <taxon>Cyanophyceae</taxon>
        <taxon>Spirulinales</taxon>
        <taxon>Spirulinaceae</taxon>
        <taxon>Spirulina</taxon>
    </lineage>
</organism>
<evidence type="ECO:0000259" key="1">
    <source>
        <dbReference type="Pfam" id="PF00534"/>
    </source>
</evidence>
<dbReference type="PANTHER" id="PTHR45947">
    <property type="entry name" value="SULFOQUINOVOSYL TRANSFERASE SQD2"/>
    <property type="match status" value="1"/>
</dbReference>
<protein>
    <submittedName>
        <fullName evidence="3">Glycosyltransferase</fullName>
        <ecNumber evidence="3">2.4.-.-</ecNumber>
    </submittedName>
</protein>
<gene>
    <name evidence="3" type="ORF">K4A83_21650</name>
</gene>
<dbReference type="Gene3D" id="3.40.50.2000">
    <property type="entry name" value="Glycogen Phosphorylase B"/>
    <property type="match status" value="2"/>
</dbReference>
<dbReference type="Pfam" id="PF00534">
    <property type="entry name" value="Glycos_transf_1"/>
    <property type="match status" value="1"/>
</dbReference>
<reference evidence="3 4" key="1">
    <citation type="submission" date="2021-08" db="EMBL/GenBank/DDBJ databases">
        <title>Draft genome sequence of Spirulina subsalsa with high tolerance to salinity and hype-accumulation of phycocyanin.</title>
        <authorList>
            <person name="Pei H."/>
            <person name="Jiang L."/>
        </authorList>
    </citation>
    <scope>NUCLEOTIDE SEQUENCE [LARGE SCALE GENOMIC DNA]</scope>
    <source>
        <strain evidence="3 4">FACHB-351</strain>
    </source>
</reference>
<comment type="caution">
    <text evidence="3">The sequence shown here is derived from an EMBL/GenBank/DDBJ whole genome shotgun (WGS) entry which is preliminary data.</text>
</comment>
<feature type="domain" description="Glycosyltransferase subfamily 4-like N-terminal" evidence="2">
    <location>
        <begin position="68"/>
        <end position="201"/>
    </location>
</feature>
<dbReference type="SUPFAM" id="SSF53756">
    <property type="entry name" value="UDP-Glycosyltransferase/glycogen phosphorylase"/>
    <property type="match status" value="1"/>
</dbReference>
<sequence length="392" mass="44647">MRILMIHNLYQIRGGEDESSAAEEKLLRSRGEIVEFYQETNDEERMKTFNSFQLASRTIWSGESYKIVRDKIRQHKIDVIHVQNFFPLISPSVYYAAQREGVPVVQSLRNYRLLCPNGLFFRQGQVCEDCLGQFIPYPGIVHACYRDNRLVTGVTTAMITTHRLLQTWHKQVNQFIALSQFARNKLIEAGLPEEKIVVKPNFVSPDPGQGQGKGGYALYVGRLSVEKGLDVLLEAWEKLAHPVPLKIVGEGPLKDWVVRATERFPHIEWLGKQPLTEVYKLMGEALFLVFPSKWYETFGRVAIEAFAKGTPVVASDIGAIAELVRDQVTGLKFRPGDGADLASQVDYAIAHPQLLQQMRNHARAEFLQKYTAEQNYEKLMTIYLNVVRRPAP</sequence>
<feature type="domain" description="Glycosyl transferase family 1" evidence="1">
    <location>
        <begin position="213"/>
        <end position="363"/>
    </location>
</feature>
<dbReference type="GO" id="GO:0016757">
    <property type="term" value="F:glycosyltransferase activity"/>
    <property type="evidence" value="ECO:0007669"/>
    <property type="project" value="UniProtKB-KW"/>
</dbReference>
<evidence type="ECO:0000313" key="4">
    <source>
        <dbReference type="Proteomes" id="UP001526426"/>
    </source>
</evidence>
<dbReference type="InterPro" id="IPR028098">
    <property type="entry name" value="Glyco_trans_4-like_N"/>
</dbReference>
<dbReference type="RefSeq" id="WP_265266780.1">
    <property type="nucleotide sequence ID" value="NZ_JAIHOM010000190.1"/>
</dbReference>
<dbReference type="InterPro" id="IPR050194">
    <property type="entry name" value="Glycosyltransferase_grp1"/>
</dbReference>
<name>A0ABT3LBH5_9CYAN</name>
<evidence type="ECO:0000259" key="2">
    <source>
        <dbReference type="Pfam" id="PF13579"/>
    </source>
</evidence>
<accession>A0ABT3LBH5</accession>
<dbReference type="InterPro" id="IPR001296">
    <property type="entry name" value="Glyco_trans_1"/>
</dbReference>
<dbReference type="EMBL" id="JAIHOM010000190">
    <property type="protein sequence ID" value="MCW6038846.1"/>
    <property type="molecule type" value="Genomic_DNA"/>
</dbReference>
<dbReference type="EC" id="2.4.-.-" evidence="3"/>
<evidence type="ECO:0000313" key="3">
    <source>
        <dbReference type="EMBL" id="MCW6038846.1"/>
    </source>
</evidence>
<dbReference type="Pfam" id="PF13579">
    <property type="entry name" value="Glyco_trans_4_4"/>
    <property type="match status" value="1"/>
</dbReference>
<keyword evidence="3" id="KW-0328">Glycosyltransferase</keyword>
<proteinExistence type="predicted"/>
<keyword evidence="3" id="KW-0808">Transferase</keyword>
<dbReference type="Proteomes" id="UP001526426">
    <property type="component" value="Unassembled WGS sequence"/>
</dbReference>